<sequence length="190" mass="21167">MVEHVTVYRQEGKYAGWPANYGIWSWDDEIVVGFTLGYHQSDAGFHTRDRSRPFVTMQARSLDGGKTWSVQNMPCQTPGDRGLSADEHVQKSLEIGQSSELNQGLNICNGDINFAHPDFALMCARTGLAGGAVSWFYTSIDRCHTWAGPYRLPMFGFRGIAARTDYLVTNQETCSLFLTAAKSDDKEGRV</sequence>
<reference evidence="1" key="1">
    <citation type="submission" date="2018-05" db="EMBL/GenBank/DDBJ databases">
        <authorList>
            <person name="Lanie J.A."/>
            <person name="Ng W.-L."/>
            <person name="Kazmierczak K.M."/>
            <person name="Andrzejewski T.M."/>
            <person name="Davidsen T.M."/>
            <person name="Wayne K.J."/>
            <person name="Tettelin H."/>
            <person name="Glass J.I."/>
            <person name="Rusch D."/>
            <person name="Podicherti R."/>
            <person name="Tsui H.-C.T."/>
            <person name="Winkler M.E."/>
        </authorList>
    </citation>
    <scope>NUCLEOTIDE SEQUENCE</scope>
</reference>
<evidence type="ECO:0008006" key="2">
    <source>
        <dbReference type="Google" id="ProtNLM"/>
    </source>
</evidence>
<feature type="non-terminal residue" evidence="1">
    <location>
        <position position="190"/>
    </location>
</feature>
<dbReference type="Gene3D" id="2.120.10.10">
    <property type="match status" value="1"/>
</dbReference>
<dbReference type="SUPFAM" id="SSF50939">
    <property type="entry name" value="Sialidases"/>
    <property type="match status" value="1"/>
</dbReference>
<name>A0A382M759_9ZZZZ</name>
<evidence type="ECO:0000313" key="1">
    <source>
        <dbReference type="EMBL" id="SVC44686.1"/>
    </source>
</evidence>
<dbReference type="AlphaFoldDB" id="A0A382M759"/>
<gene>
    <name evidence="1" type="ORF">METZ01_LOCUS297540</name>
</gene>
<accession>A0A382M759</accession>
<organism evidence="1">
    <name type="scientific">marine metagenome</name>
    <dbReference type="NCBI Taxonomy" id="408172"/>
    <lineage>
        <taxon>unclassified sequences</taxon>
        <taxon>metagenomes</taxon>
        <taxon>ecological metagenomes</taxon>
    </lineage>
</organism>
<dbReference type="EMBL" id="UINC01091710">
    <property type="protein sequence ID" value="SVC44686.1"/>
    <property type="molecule type" value="Genomic_DNA"/>
</dbReference>
<proteinExistence type="predicted"/>
<dbReference type="InterPro" id="IPR036278">
    <property type="entry name" value="Sialidase_sf"/>
</dbReference>
<protein>
    <recommendedName>
        <fullName evidence="2">Sialidase domain-containing protein</fullName>
    </recommendedName>
</protein>